<comment type="function">
    <text evidence="2">Catalyzes the reversible hydration of carbon dioxide to form bicarbonate.</text>
</comment>
<dbReference type="RefSeq" id="WP_307682793.1">
    <property type="nucleotide sequence ID" value="NZ_JAUSQX010000001.1"/>
</dbReference>
<comment type="similarity">
    <text evidence="1">Belongs to the beta-class carbonic anhydrase family.</text>
</comment>
<dbReference type="Pfam" id="PF00484">
    <property type="entry name" value="Pro_CA"/>
    <property type="match status" value="1"/>
</dbReference>
<evidence type="ECO:0000313" key="4">
    <source>
        <dbReference type="Proteomes" id="UP001243212"/>
    </source>
</evidence>
<comment type="caution">
    <text evidence="3">The sequence shown here is derived from an EMBL/GenBank/DDBJ whole genome shotgun (WGS) entry which is preliminary data.</text>
</comment>
<reference evidence="3 4" key="1">
    <citation type="submission" date="2023-07" db="EMBL/GenBank/DDBJ databases">
        <title>Sequencing the genomes of 1000 actinobacteria strains.</title>
        <authorList>
            <person name="Klenk H.-P."/>
        </authorList>
    </citation>
    <scope>NUCLEOTIDE SEQUENCE [LARGE SCALE GENOMIC DNA]</scope>
    <source>
        <strain evidence="3 4">DSM 17163</strain>
    </source>
</reference>
<dbReference type="InterPro" id="IPR036874">
    <property type="entry name" value="Carbonic_anhydrase_sf"/>
</dbReference>
<accession>A0ABT9NGW7</accession>
<evidence type="ECO:0000256" key="2">
    <source>
        <dbReference type="ARBA" id="ARBA00024993"/>
    </source>
</evidence>
<gene>
    <name evidence="3" type="ORF">J2S70_001161</name>
</gene>
<keyword evidence="4" id="KW-1185">Reference proteome</keyword>
<proteinExistence type="inferred from homology"/>
<dbReference type="SMART" id="SM00947">
    <property type="entry name" value="Pro_CA"/>
    <property type="match status" value="1"/>
</dbReference>
<dbReference type="Gene3D" id="3.40.1050.10">
    <property type="entry name" value="Carbonic anhydrase"/>
    <property type="match status" value="1"/>
</dbReference>
<sequence>MSQLRRTAPSTASVALEALIAGNERFANGNATRPHQTLQWRENLRSGQSPIAAVLGCSDSRVPTEIVFDVGLGDLFVMRTAGHTVDQSVLGSLSFAIEVLKVPLVVVVGHERCGAIQTAMTELKVTEDPSSYISPNFLVNAVAPAVRDSRPTLGDPALGRHLTARHRGLWKLFRLARNPPITAREFTKSRCHKQRFAIDSPYSCLTTVLKMPPWHQNHYSQ</sequence>
<dbReference type="InterPro" id="IPR001765">
    <property type="entry name" value="Carbonic_anhydrase"/>
</dbReference>
<dbReference type="EMBL" id="JAUSQX010000001">
    <property type="protein sequence ID" value="MDP9806579.1"/>
    <property type="molecule type" value="Genomic_DNA"/>
</dbReference>
<protein>
    <submittedName>
        <fullName evidence="3">Carbonic anhydrase</fullName>
    </submittedName>
</protein>
<evidence type="ECO:0000313" key="3">
    <source>
        <dbReference type="EMBL" id="MDP9806579.1"/>
    </source>
</evidence>
<name>A0ABT9NGW7_9ACTO</name>
<dbReference type="Proteomes" id="UP001243212">
    <property type="component" value="Unassembled WGS sequence"/>
</dbReference>
<dbReference type="PANTHER" id="PTHR11002:SF79">
    <property type="entry name" value="CARBONIC ANHYDRASE 2"/>
    <property type="match status" value="1"/>
</dbReference>
<dbReference type="PANTHER" id="PTHR11002">
    <property type="entry name" value="CARBONIC ANHYDRASE"/>
    <property type="match status" value="1"/>
</dbReference>
<organism evidence="3 4">
    <name type="scientific">Trueperella bonasi</name>
    <dbReference type="NCBI Taxonomy" id="312286"/>
    <lineage>
        <taxon>Bacteria</taxon>
        <taxon>Bacillati</taxon>
        <taxon>Actinomycetota</taxon>
        <taxon>Actinomycetes</taxon>
        <taxon>Actinomycetales</taxon>
        <taxon>Actinomycetaceae</taxon>
        <taxon>Trueperella</taxon>
    </lineage>
</organism>
<dbReference type="SUPFAM" id="SSF53056">
    <property type="entry name" value="beta-carbonic anhydrase, cab"/>
    <property type="match status" value="1"/>
</dbReference>
<evidence type="ECO:0000256" key="1">
    <source>
        <dbReference type="ARBA" id="ARBA00006217"/>
    </source>
</evidence>